<keyword evidence="2 8" id="KW-0328">Glycosyltransferase</keyword>
<gene>
    <name evidence="10" type="ORF">RRG08_007689</name>
</gene>
<keyword evidence="6 8" id="KW-1133">Transmembrane helix</keyword>
<dbReference type="EC" id="2.4.1.-" evidence="8"/>
<evidence type="ECO:0000256" key="9">
    <source>
        <dbReference type="SAM" id="MobiDB-lite"/>
    </source>
</evidence>
<evidence type="ECO:0000256" key="5">
    <source>
        <dbReference type="ARBA" id="ARBA00022824"/>
    </source>
</evidence>
<evidence type="ECO:0000256" key="4">
    <source>
        <dbReference type="ARBA" id="ARBA00022692"/>
    </source>
</evidence>
<evidence type="ECO:0000313" key="11">
    <source>
        <dbReference type="Proteomes" id="UP001283361"/>
    </source>
</evidence>
<keyword evidence="11" id="KW-1185">Reference proteome</keyword>
<evidence type="ECO:0000256" key="7">
    <source>
        <dbReference type="ARBA" id="ARBA00023136"/>
    </source>
</evidence>
<protein>
    <recommendedName>
        <fullName evidence="8">Mannosyltransferase</fullName>
        <ecNumber evidence="8">2.4.1.-</ecNumber>
    </recommendedName>
</protein>
<keyword evidence="4 8" id="KW-0812">Transmembrane</keyword>
<proteinExistence type="inferred from homology"/>
<comment type="similarity">
    <text evidence="8">Belongs to the glycosyltransferase 22 family.</text>
</comment>
<dbReference type="GO" id="GO:0005789">
    <property type="term" value="C:endoplasmic reticulum membrane"/>
    <property type="evidence" value="ECO:0007669"/>
    <property type="project" value="UniProtKB-SubCell"/>
</dbReference>
<feature type="compositionally biased region" description="Basic and acidic residues" evidence="9">
    <location>
        <begin position="345"/>
        <end position="356"/>
    </location>
</feature>
<feature type="region of interest" description="Disordered" evidence="9">
    <location>
        <begin position="1032"/>
        <end position="1087"/>
    </location>
</feature>
<evidence type="ECO:0000256" key="2">
    <source>
        <dbReference type="ARBA" id="ARBA00022676"/>
    </source>
</evidence>
<comment type="caution">
    <text evidence="10">The sequence shown here is derived from an EMBL/GenBank/DDBJ whole genome shotgun (WGS) entry which is preliminary data.</text>
</comment>
<dbReference type="Pfam" id="PF03901">
    <property type="entry name" value="Glyco_transf_22"/>
    <property type="match status" value="2"/>
</dbReference>
<feature type="region of interest" description="Disordered" evidence="9">
    <location>
        <begin position="1"/>
        <end position="27"/>
    </location>
</feature>
<dbReference type="AlphaFoldDB" id="A0AAE0YU15"/>
<sequence length="1214" mass="136715">MSLQTRASSWGRAVTLSGSGTSGQGRTHLKLTSDIHTSDFSFLFSNGLLVVQKYHLEIWILNSRDLLIIDMTKRRRNTQEKWSRRPRRSETAPVKKLTDPRLAERRSADGLGSYVTGSCVIPTWTPWLVSLMTLVFRVYHVTEPRNWWVLHPDEVFQSMEVAHSELYGYGLRPYEFNQLPKGDNLSQYQARELNLGMYALRSPLQAQFLVLVVWLLHSLGLHVHEPYLIFRLSHVMISSALPLAVSRFTLAVSRQPDAASLAAILVGISAYLNVMGTHTLVNSFVSPAIFLGLARAVDVVHSVSTESNDLTHFGNGYRGPSDDLLYCHDSVKHIGSTDSYNQQGKDSRPRWNEKDAFSQNRNNQEKRRQTEGTNLRYANDDESNENNGNEAKPCLTYTGLKDGKVLALDHMTCLTDVNMEDVFYGKRAPVLQASPSDSGYASMTSRNSSGSDSRKSSTSDSKHICSTIGAKSYSNRCCTTDCTENHTDAESEAATKHETLARFCEMTSAKGREDKTHTVISHLADLTSGCMLALAVYIRPDAALFLSAILLARCRQIPVLALLTSSRTWWMVLGISTGFALGGTDDIFFYDDFVLSPVNWFYFNVWNSVASRLFGISKTSFYIHRVFLNGFGMIVVSFVYALALMYVCFSFITQYTCKECECDEIKREKGKPQNLPDTKFDFMNKPPSCFISKQKRETISLRQNVGCTILLTAIYSCFGHKEERFLHDILVLYLVTVSDFIISIVESIPNFRVIQKAATFFDLSLERSKNKCQGTAVALFISVFLMLEVHTFQTSTRAATKQWVFSSTASGEETNLCLHFLSKQHDVTGVYIERNFQDTGGYTILHKNVPLIYLLGQVFFEFTNSSMYKNMAPCVIDERQGRNSTREECSKGFYSITTVSDLVHKDNTQDLLRKIAGLPTFPNNDGQNVPASRDRILPELGKHRPQRYPQQPRYNYAIIRAGKKFLSPAFTPVYRTPSIWLWRRGGEPNAEAWLQEMAGHSSRKQNHHVTSASSGFGKLELGTTEGVGHVNKIHVNGSSSLPQFAEIPKSSNERKSDENTNPSGRGNTGTEANKMKEPRPNCENNDTCARVKNLSSAAKNIKPKPGENIPDSLNKDAPKRAKILEYEGELLKQMGNYWQAYQRFETLTSEVKGYRNKEKVKIKASVLASASFCLHRLGKTREMQRLLKECLKLYPRDQCLDGARSRVLDLADNM</sequence>
<dbReference type="GO" id="GO:0000030">
    <property type="term" value="F:mannosyltransferase activity"/>
    <property type="evidence" value="ECO:0007669"/>
    <property type="project" value="TreeGrafter"/>
</dbReference>
<dbReference type="Proteomes" id="UP001283361">
    <property type="component" value="Unassembled WGS sequence"/>
</dbReference>
<reference evidence="10" key="1">
    <citation type="journal article" date="2023" name="G3 (Bethesda)">
        <title>A reference genome for the long-term kleptoplast-retaining sea slug Elysia crispata morphotype clarki.</title>
        <authorList>
            <person name="Eastman K.E."/>
            <person name="Pendleton A.L."/>
            <person name="Shaikh M.A."/>
            <person name="Suttiyut T."/>
            <person name="Ogas R."/>
            <person name="Tomko P."/>
            <person name="Gavelis G."/>
            <person name="Widhalm J.R."/>
            <person name="Wisecaver J.H."/>
        </authorList>
    </citation>
    <scope>NUCLEOTIDE SEQUENCE</scope>
    <source>
        <strain evidence="10">ECLA1</strain>
    </source>
</reference>
<keyword evidence="5 8" id="KW-0256">Endoplasmic reticulum</keyword>
<name>A0AAE0YU15_9GAST</name>
<dbReference type="EMBL" id="JAWDGP010005441">
    <property type="protein sequence ID" value="KAK3756910.1"/>
    <property type="molecule type" value="Genomic_DNA"/>
</dbReference>
<evidence type="ECO:0000313" key="10">
    <source>
        <dbReference type="EMBL" id="KAK3756910.1"/>
    </source>
</evidence>
<feature type="compositionally biased region" description="Basic and acidic residues" evidence="9">
    <location>
        <begin position="452"/>
        <end position="461"/>
    </location>
</feature>
<evidence type="ECO:0000256" key="1">
    <source>
        <dbReference type="ARBA" id="ARBA00004477"/>
    </source>
</evidence>
<dbReference type="PANTHER" id="PTHR22760">
    <property type="entry name" value="GLYCOSYLTRANSFERASE"/>
    <property type="match status" value="1"/>
</dbReference>
<keyword evidence="3" id="KW-0808">Transferase</keyword>
<feature type="region of interest" description="Disordered" evidence="9">
    <location>
        <begin position="336"/>
        <end position="393"/>
    </location>
</feature>
<feature type="region of interest" description="Disordered" evidence="9">
    <location>
        <begin position="998"/>
        <end position="1020"/>
    </location>
</feature>
<evidence type="ECO:0000256" key="3">
    <source>
        <dbReference type="ARBA" id="ARBA00022679"/>
    </source>
</evidence>
<evidence type="ECO:0000256" key="8">
    <source>
        <dbReference type="RuleBase" id="RU363075"/>
    </source>
</evidence>
<feature type="compositionally biased region" description="Low complexity" evidence="9">
    <location>
        <begin position="442"/>
        <end position="451"/>
    </location>
</feature>
<feature type="compositionally biased region" description="Polar residues" evidence="9">
    <location>
        <begin position="1059"/>
        <end position="1071"/>
    </location>
</feature>
<organism evidence="10 11">
    <name type="scientific">Elysia crispata</name>
    <name type="common">lettuce slug</name>
    <dbReference type="NCBI Taxonomy" id="231223"/>
    <lineage>
        <taxon>Eukaryota</taxon>
        <taxon>Metazoa</taxon>
        <taxon>Spiralia</taxon>
        <taxon>Lophotrochozoa</taxon>
        <taxon>Mollusca</taxon>
        <taxon>Gastropoda</taxon>
        <taxon>Heterobranchia</taxon>
        <taxon>Euthyneura</taxon>
        <taxon>Panpulmonata</taxon>
        <taxon>Sacoglossa</taxon>
        <taxon>Placobranchoidea</taxon>
        <taxon>Plakobranchidae</taxon>
        <taxon>Elysia</taxon>
    </lineage>
</organism>
<dbReference type="InterPro" id="IPR005599">
    <property type="entry name" value="GPI_mannosylTrfase"/>
</dbReference>
<evidence type="ECO:0000256" key="6">
    <source>
        <dbReference type="ARBA" id="ARBA00022989"/>
    </source>
</evidence>
<feature type="region of interest" description="Disordered" evidence="9">
    <location>
        <begin position="1096"/>
        <end position="1115"/>
    </location>
</feature>
<comment type="subcellular location">
    <subcellularLocation>
        <location evidence="1 8">Endoplasmic reticulum membrane</location>
        <topology evidence="1 8">Multi-pass membrane protein</topology>
    </subcellularLocation>
</comment>
<accession>A0AAE0YU15</accession>
<keyword evidence="7 8" id="KW-0472">Membrane</keyword>
<comment type="caution">
    <text evidence="8">Lacks conserved residue(s) required for the propagation of feature annotation.</text>
</comment>
<feature type="transmembrane region" description="Helical" evidence="8">
    <location>
        <begin position="626"/>
        <end position="652"/>
    </location>
</feature>
<feature type="region of interest" description="Disordered" evidence="9">
    <location>
        <begin position="431"/>
        <end position="461"/>
    </location>
</feature>